<protein>
    <submittedName>
        <fullName evidence="1">Urea ABC transporter substrate-binding protein</fullName>
    </submittedName>
</protein>
<dbReference type="Gene3D" id="3.40.50.2300">
    <property type="match status" value="2"/>
</dbReference>
<dbReference type="EMBL" id="NEVJ01000001">
    <property type="protein sequence ID" value="OZI26316.1"/>
    <property type="molecule type" value="Genomic_DNA"/>
</dbReference>
<dbReference type="NCBIfam" id="TIGR03407">
    <property type="entry name" value="urea_ABC_UrtA"/>
    <property type="match status" value="1"/>
</dbReference>
<comment type="caution">
    <text evidence="1">The sequence shown here is derived from an EMBL/GenBank/DDBJ whole genome shotgun (WGS) entry which is preliminary data.</text>
</comment>
<dbReference type="PANTHER" id="PTHR47628">
    <property type="match status" value="1"/>
</dbReference>
<name>A0A261RMQ0_9BORD</name>
<gene>
    <name evidence="1" type="ORF">CAL26_02995</name>
</gene>
<sequence length="420" mass="46149">MSRKPPYEQDLASPSRRRAALALAALPLIGIPALGRAAGPATSAVNTTGLAITDTEVTVGQLHSATGTMAISETGSIQAERLAIEQINAMGGILGRQIKIIQEDGASDWPTFAEKARKLLVSDKVATVFGCWTSASRKAVLPVFEKENGLLYYPTFYEGLEQSKNVFYTGQEATQQILASLNWLAKEKKAKSFYLVGSDYIWPRTSNKIARKHIENVLKGEVVGEEYYPLGHTQFGSLINKIKLKKPDVVFADVVGGSNVSFYKQLKAAGVTSQKQKLLTISVTEDELLGIGGENAEGFWSCMKYFQSLTNENNKKFVAAFKAKYGPNAVIGDVTQAAYLGPWLWKMAVEKAQSFDVDKVVAASPNLEFKQAPEGYVKVDPNHHLWSRTRVGQIRKDGQFDVVYETPDLIKPDPFPEGYQ</sequence>
<keyword evidence="2" id="KW-1185">Reference proteome</keyword>
<dbReference type="SUPFAM" id="SSF53822">
    <property type="entry name" value="Periplasmic binding protein-like I"/>
    <property type="match status" value="1"/>
</dbReference>
<dbReference type="CDD" id="cd06355">
    <property type="entry name" value="PBP1_FmdD-like"/>
    <property type="match status" value="1"/>
</dbReference>
<dbReference type="RefSeq" id="WP_094845421.1">
    <property type="nucleotide sequence ID" value="NZ_NEVJ01000001.1"/>
</dbReference>
<evidence type="ECO:0000313" key="1">
    <source>
        <dbReference type="EMBL" id="OZI26316.1"/>
    </source>
</evidence>
<dbReference type="AlphaFoldDB" id="A0A261RMQ0"/>
<dbReference type="InterPro" id="IPR017777">
    <property type="entry name" value="ABC_urea-bd_UrtA"/>
</dbReference>
<dbReference type="OrthoDB" id="5288800at2"/>
<proteinExistence type="predicted"/>
<evidence type="ECO:0000313" key="2">
    <source>
        <dbReference type="Proteomes" id="UP000216857"/>
    </source>
</evidence>
<dbReference type="Proteomes" id="UP000216857">
    <property type="component" value="Unassembled WGS sequence"/>
</dbReference>
<reference evidence="1" key="1">
    <citation type="submission" date="2017-05" db="EMBL/GenBank/DDBJ databases">
        <title>Complete and WGS of Bordetella genogroups.</title>
        <authorList>
            <person name="Spilker T."/>
            <person name="Lipuma J."/>
        </authorList>
    </citation>
    <scope>NUCLEOTIDE SEQUENCE</scope>
    <source>
        <strain evidence="1">AU21707</strain>
    </source>
</reference>
<accession>A0A261RMQ0</accession>
<dbReference type="Pfam" id="PF13433">
    <property type="entry name" value="Peripla_BP_5"/>
    <property type="match status" value="1"/>
</dbReference>
<organism evidence="1 2">
    <name type="scientific">Bordetella genomosp. 9</name>
    <dbReference type="NCBI Taxonomy" id="1416803"/>
    <lineage>
        <taxon>Bacteria</taxon>
        <taxon>Pseudomonadati</taxon>
        <taxon>Pseudomonadota</taxon>
        <taxon>Betaproteobacteria</taxon>
        <taxon>Burkholderiales</taxon>
        <taxon>Alcaligenaceae</taxon>
        <taxon>Bordetella</taxon>
    </lineage>
</organism>
<dbReference type="PANTHER" id="PTHR47628:SF1">
    <property type="entry name" value="ALIPHATIC AMIDASE EXPRESSION-REGULATING PROTEIN"/>
    <property type="match status" value="1"/>
</dbReference>
<dbReference type="InterPro" id="IPR028082">
    <property type="entry name" value="Peripla_BP_I"/>
</dbReference>